<evidence type="ECO:0000313" key="5">
    <source>
        <dbReference type="Proteomes" id="UP000193689"/>
    </source>
</evidence>
<dbReference type="Proteomes" id="UP000193689">
    <property type="component" value="Unassembled WGS sequence"/>
</dbReference>
<feature type="region of interest" description="Disordered" evidence="1">
    <location>
        <begin position="347"/>
        <end position="392"/>
    </location>
</feature>
<keyword evidence="2" id="KW-0472">Membrane</keyword>
<feature type="compositionally biased region" description="Basic and acidic residues" evidence="1">
    <location>
        <begin position="124"/>
        <end position="146"/>
    </location>
</feature>
<feature type="transmembrane region" description="Helical" evidence="2">
    <location>
        <begin position="447"/>
        <end position="469"/>
    </location>
</feature>
<dbReference type="OrthoDB" id="3232309at2759"/>
<dbReference type="InterPro" id="IPR044926">
    <property type="entry name" value="RGS_subdomain_2"/>
</dbReference>
<dbReference type="AlphaFoldDB" id="A0A1Y2D798"/>
<reference evidence="4 5" key="1">
    <citation type="submission" date="2016-07" db="EMBL/GenBank/DDBJ databases">
        <title>Pervasive Adenine N6-methylation of Active Genes in Fungi.</title>
        <authorList>
            <consortium name="DOE Joint Genome Institute"/>
            <person name="Mondo S.J."/>
            <person name="Dannebaum R.O."/>
            <person name="Kuo R.C."/>
            <person name="Labutti K."/>
            <person name="Haridas S."/>
            <person name="Kuo A."/>
            <person name="Salamov A."/>
            <person name="Ahrendt S.R."/>
            <person name="Lipzen A."/>
            <person name="Sullivan W."/>
            <person name="Andreopoulos W.B."/>
            <person name="Clum A."/>
            <person name="Lindquist E."/>
            <person name="Daum C."/>
            <person name="Ramamoorthy G.K."/>
            <person name="Gryganskyi A."/>
            <person name="Culley D."/>
            <person name="Magnuson J.K."/>
            <person name="James T.Y."/>
            <person name="O'Malley M.A."/>
            <person name="Stajich J.E."/>
            <person name="Spatafora J.W."/>
            <person name="Visel A."/>
            <person name="Grigoriev I.V."/>
        </authorList>
    </citation>
    <scope>NUCLEOTIDE SEQUENCE [LARGE SCALE GENOMIC DNA]</scope>
    <source>
        <strain evidence="4 5">CBS 129021</strain>
    </source>
</reference>
<dbReference type="Gene3D" id="1.10.167.10">
    <property type="entry name" value="Regulator of G-protein Signalling 4, domain 2"/>
    <property type="match status" value="1"/>
</dbReference>
<dbReference type="SUPFAM" id="SSF48097">
    <property type="entry name" value="Regulator of G-protein signaling, RGS"/>
    <property type="match status" value="1"/>
</dbReference>
<evidence type="ECO:0000259" key="3">
    <source>
        <dbReference type="Pfam" id="PF00615"/>
    </source>
</evidence>
<dbReference type="PANTHER" id="PTHR39466:SF1">
    <property type="entry name" value="RGS DOMAIN-CONTAINING PROTEIN"/>
    <property type="match status" value="1"/>
</dbReference>
<proteinExistence type="predicted"/>
<dbReference type="STRING" id="1141098.A0A1Y2D798"/>
<evidence type="ECO:0000256" key="2">
    <source>
        <dbReference type="SAM" id="Phobius"/>
    </source>
</evidence>
<keyword evidence="2" id="KW-1133">Transmembrane helix</keyword>
<feature type="domain" description="RGS" evidence="3">
    <location>
        <begin position="187"/>
        <end position="255"/>
    </location>
</feature>
<comment type="caution">
    <text evidence="4">The sequence shown here is derived from an EMBL/GenBank/DDBJ whole genome shotgun (WGS) entry which is preliminary data.</text>
</comment>
<sequence length="475" mass="54188">MSLLFYRRPDYLGHDKQQLTESKCASYLEAAEASKPHIPKELCFDEIVKNNTLPPCSLNDFMDYLMYVEYNAECLQFFLWYCDYVERWSGLPKERKELSPAWDPSKMLQPRSTAHSRSRSLSEQTERMNRILLILEKDPKDGEGAKRPGRKPQRTESNSTNFSWPRGSSLDTKRTNEETGSEWQQFSAQPFRDEMTRIVRHYISSTGPRQLNLTHSDRNSCMQAVQQTTHPSTLLPAFAAAEALLKGQSHPNFIRWSVSNSNRPRVIFMRWLAAALIVLGFALDAVLVLSGLNRFIRMTALPLWCIGFSFLVASRHGLCIILHWNYKRNLRPWEQFSDEDFSGSVLHENDKADSGDNGSNETKAKKDNTEKEKNRKSQHKKKSPSTSSRIASADLQGKPSLQCLGGPIAFDEEPWVGSYQNRSGWNKVFEVSIVTQNKHLRAMQDRVTFEAMAWGTLLALGLATGSVFIPSGNFY</sequence>
<dbReference type="EMBL" id="MCFJ01000029">
    <property type="protein sequence ID" value="ORY55077.1"/>
    <property type="molecule type" value="Genomic_DNA"/>
</dbReference>
<dbReference type="Pfam" id="PF00615">
    <property type="entry name" value="RGS"/>
    <property type="match status" value="1"/>
</dbReference>
<dbReference type="InterPro" id="IPR036305">
    <property type="entry name" value="RGS_sf"/>
</dbReference>
<feature type="region of interest" description="Disordered" evidence="1">
    <location>
        <begin position="97"/>
        <end position="187"/>
    </location>
</feature>
<dbReference type="GeneID" id="63773299"/>
<organism evidence="4 5">
    <name type="scientific">Pseudomassariella vexata</name>
    <dbReference type="NCBI Taxonomy" id="1141098"/>
    <lineage>
        <taxon>Eukaryota</taxon>
        <taxon>Fungi</taxon>
        <taxon>Dikarya</taxon>
        <taxon>Ascomycota</taxon>
        <taxon>Pezizomycotina</taxon>
        <taxon>Sordariomycetes</taxon>
        <taxon>Xylariomycetidae</taxon>
        <taxon>Amphisphaeriales</taxon>
        <taxon>Pseudomassariaceae</taxon>
        <taxon>Pseudomassariella</taxon>
    </lineage>
</organism>
<gene>
    <name evidence="4" type="ORF">BCR38DRAFT_357246</name>
</gene>
<evidence type="ECO:0000256" key="1">
    <source>
        <dbReference type="SAM" id="MobiDB-lite"/>
    </source>
</evidence>
<keyword evidence="5" id="KW-1185">Reference proteome</keyword>
<feature type="transmembrane region" description="Helical" evidence="2">
    <location>
        <begin position="301"/>
        <end position="324"/>
    </location>
</feature>
<accession>A0A1Y2D798</accession>
<feature type="compositionally biased region" description="Basic and acidic residues" evidence="1">
    <location>
        <begin position="362"/>
        <end position="375"/>
    </location>
</feature>
<dbReference type="InParanoid" id="A0A1Y2D798"/>
<keyword evidence="2" id="KW-0812">Transmembrane</keyword>
<dbReference type="InterPro" id="IPR016137">
    <property type="entry name" value="RGS"/>
</dbReference>
<dbReference type="PANTHER" id="PTHR39466">
    <property type="entry name" value="RGS DOMAIN-CONTAINING PROTEIN"/>
    <property type="match status" value="1"/>
</dbReference>
<evidence type="ECO:0000313" key="4">
    <source>
        <dbReference type="EMBL" id="ORY55077.1"/>
    </source>
</evidence>
<feature type="compositionally biased region" description="Polar residues" evidence="1">
    <location>
        <begin position="110"/>
        <end position="123"/>
    </location>
</feature>
<protein>
    <submittedName>
        <fullName evidence="4">Regulator of G protein-like protein</fullName>
    </submittedName>
</protein>
<name>A0A1Y2D798_9PEZI</name>
<dbReference type="RefSeq" id="XP_040709445.1">
    <property type="nucleotide sequence ID" value="XM_040857087.1"/>
</dbReference>
<feature type="transmembrane region" description="Helical" evidence="2">
    <location>
        <begin position="271"/>
        <end position="289"/>
    </location>
</feature>